<dbReference type="EMBL" id="CP001965">
    <property type="protein sequence ID" value="ADE11690.1"/>
    <property type="molecule type" value="Genomic_DNA"/>
</dbReference>
<evidence type="ECO:0000313" key="3">
    <source>
        <dbReference type="Proteomes" id="UP000001625"/>
    </source>
</evidence>
<reference evidence="2 3" key="1">
    <citation type="submission" date="2010-03" db="EMBL/GenBank/DDBJ databases">
        <title>Complete sequence of Sideroxydans lithotrophicus ES-1.</title>
        <authorList>
            <consortium name="US DOE Joint Genome Institute"/>
            <person name="Lucas S."/>
            <person name="Copeland A."/>
            <person name="Lapidus A."/>
            <person name="Cheng J.-F."/>
            <person name="Bruce D."/>
            <person name="Goodwin L."/>
            <person name="Pitluck S."/>
            <person name="Munk A.C."/>
            <person name="Detter J.C."/>
            <person name="Han C."/>
            <person name="Tapia R."/>
            <person name="Larimer F."/>
            <person name="Land M."/>
            <person name="Hauser L."/>
            <person name="Kyrpides N."/>
            <person name="Ivanova N."/>
            <person name="Emerson D."/>
            <person name="Woyke T."/>
        </authorList>
    </citation>
    <scope>NUCLEOTIDE SEQUENCE [LARGE SCALE GENOMIC DNA]</scope>
    <source>
        <strain evidence="2 3">ES-1</strain>
    </source>
</reference>
<dbReference type="HOGENOM" id="CLU_046006_12_4_4"/>
<keyword evidence="3" id="KW-1185">Reference proteome</keyword>
<dbReference type="PANTHER" id="PTHR21366">
    <property type="entry name" value="GLYOXALASE FAMILY PROTEIN"/>
    <property type="match status" value="1"/>
</dbReference>
<dbReference type="eggNOG" id="COG0346">
    <property type="taxonomic scope" value="Bacteria"/>
</dbReference>
<organism evidence="2 3">
    <name type="scientific">Sideroxydans lithotrophicus (strain ES-1)</name>
    <dbReference type="NCBI Taxonomy" id="580332"/>
    <lineage>
        <taxon>Bacteria</taxon>
        <taxon>Pseudomonadati</taxon>
        <taxon>Pseudomonadota</taxon>
        <taxon>Betaproteobacteria</taxon>
        <taxon>Nitrosomonadales</taxon>
        <taxon>Gallionellaceae</taxon>
        <taxon>Sideroxydans</taxon>
    </lineage>
</organism>
<dbReference type="GO" id="GO:0051213">
    <property type="term" value="F:dioxygenase activity"/>
    <property type="evidence" value="ECO:0007669"/>
    <property type="project" value="UniProtKB-KW"/>
</dbReference>
<dbReference type="InterPro" id="IPR037523">
    <property type="entry name" value="VOC_core"/>
</dbReference>
<dbReference type="InterPro" id="IPR050383">
    <property type="entry name" value="GlyoxalaseI/FosfomycinResist"/>
</dbReference>
<protein>
    <submittedName>
        <fullName evidence="2">Glyoxalase/bleomycin resistance protein/dioxygenase</fullName>
    </submittedName>
</protein>
<proteinExistence type="predicted"/>
<dbReference type="STRING" id="580332.Slit_1453"/>
<evidence type="ECO:0000313" key="2">
    <source>
        <dbReference type="EMBL" id="ADE11690.1"/>
    </source>
</evidence>
<dbReference type="PROSITE" id="PS51819">
    <property type="entry name" value="VOC"/>
    <property type="match status" value="1"/>
</dbReference>
<dbReference type="SUPFAM" id="SSF54593">
    <property type="entry name" value="Glyoxalase/Bleomycin resistance protein/Dihydroxybiphenyl dioxygenase"/>
    <property type="match status" value="1"/>
</dbReference>
<dbReference type="CDD" id="cd07245">
    <property type="entry name" value="VOC_like"/>
    <property type="match status" value="1"/>
</dbReference>
<name>D5CRV4_SIDLE</name>
<dbReference type="KEGG" id="slt:Slit_1453"/>
<keyword evidence="2" id="KW-0223">Dioxygenase</keyword>
<dbReference type="Gene3D" id="3.10.180.10">
    <property type="entry name" value="2,3-Dihydroxybiphenyl 1,2-Dioxygenase, domain 1"/>
    <property type="match status" value="1"/>
</dbReference>
<gene>
    <name evidence="2" type="ordered locus">Slit_1453</name>
</gene>
<feature type="domain" description="VOC" evidence="1">
    <location>
        <begin position="4"/>
        <end position="122"/>
    </location>
</feature>
<sequence>MIAGIQHATFLTSDLVRSRAFYEGVLGLHPNPGRPQMSFEGAWYDVGPGQQIHLMVLPDPEAGLQRPPHGGRDRHVALAVNDFTQLKNRLDAAGIAYTSSQSGRRALFCRDPDQNALEFNEVVA</sequence>
<dbReference type="RefSeq" id="WP_013029588.1">
    <property type="nucleotide sequence ID" value="NC_013959.1"/>
</dbReference>
<dbReference type="AlphaFoldDB" id="D5CRV4"/>
<dbReference type="InterPro" id="IPR029068">
    <property type="entry name" value="Glyas_Bleomycin-R_OHBP_Dase"/>
</dbReference>
<dbReference type="Pfam" id="PF00903">
    <property type="entry name" value="Glyoxalase"/>
    <property type="match status" value="1"/>
</dbReference>
<dbReference type="OrthoDB" id="8562712at2"/>
<dbReference type="Proteomes" id="UP000001625">
    <property type="component" value="Chromosome"/>
</dbReference>
<evidence type="ECO:0000259" key="1">
    <source>
        <dbReference type="PROSITE" id="PS51819"/>
    </source>
</evidence>
<dbReference type="InterPro" id="IPR004360">
    <property type="entry name" value="Glyas_Fos-R_dOase_dom"/>
</dbReference>
<dbReference type="PANTHER" id="PTHR21366:SF22">
    <property type="entry name" value="VOC DOMAIN-CONTAINING PROTEIN"/>
    <property type="match status" value="1"/>
</dbReference>
<accession>D5CRV4</accession>
<keyword evidence="2" id="KW-0560">Oxidoreductase</keyword>